<dbReference type="SUPFAM" id="SSF89796">
    <property type="entry name" value="CoA-transferase family III (CaiB/BaiF)"/>
    <property type="match status" value="1"/>
</dbReference>
<proteinExistence type="inferred from homology"/>
<keyword evidence="4" id="KW-1185">Reference proteome</keyword>
<organism evidence="3 4">
    <name type="scientific">Blomia tropicalis</name>
    <name type="common">Mite</name>
    <dbReference type="NCBI Taxonomy" id="40697"/>
    <lineage>
        <taxon>Eukaryota</taxon>
        <taxon>Metazoa</taxon>
        <taxon>Ecdysozoa</taxon>
        <taxon>Arthropoda</taxon>
        <taxon>Chelicerata</taxon>
        <taxon>Arachnida</taxon>
        <taxon>Acari</taxon>
        <taxon>Acariformes</taxon>
        <taxon>Sarcoptiformes</taxon>
        <taxon>Astigmata</taxon>
        <taxon>Glycyphagoidea</taxon>
        <taxon>Echimyopodidae</taxon>
        <taxon>Blomia</taxon>
    </lineage>
</organism>
<dbReference type="GO" id="GO:0008111">
    <property type="term" value="F:alpha-methylacyl-CoA racemase activity"/>
    <property type="evidence" value="ECO:0007669"/>
    <property type="project" value="TreeGrafter"/>
</dbReference>
<comment type="caution">
    <text evidence="3">The sequence shown here is derived from an EMBL/GenBank/DDBJ whole genome shotgun (WGS) entry which is preliminary data.</text>
</comment>
<feature type="region of interest" description="Disordered" evidence="2">
    <location>
        <begin position="321"/>
        <end position="349"/>
    </location>
</feature>
<dbReference type="EMBL" id="JAPWDV010000002">
    <property type="protein sequence ID" value="KAJ6219466.1"/>
    <property type="molecule type" value="Genomic_DNA"/>
</dbReference>
<dbReference type="OrthoDB" id="16747at2759"/>
<sequence length="384" mass="41904">MALKGIKVLELVGLAPVPFCGQILRDFGAKVLRLDNVRNPIGPNLQMFSAGKDTIKLNLKSSSGVKIVHQLIAEQKTDVFLDPFRPGVLEKLDLGPEKLTSLNPELVYARISSYGQTGPMANFAGHDINFVALSGVLSRLGPKNGPPIAPINLLGDFASGSALCALGIVMALLERTNSGRGQVIDHSMTEGISYLSTFLWETMKQQELMWPNYPSRASNMLDSGAPWYRCYETSDGKYLAVGALETKFYNAFIKTIGFDDTDFPQYGVETWPECAKKIESIIASKTLNEWVQLFSKVDACVTPVLELEEASKSDIHKSRNSFCSKTGLPNPAPKLSRTPGQRGEPNSGGTITQVILSQLGYSNDQILKLIDDGVIDDPESDDDI</sequence>
<dbReference type="AlphaFoldDB" id="A0A9Q0M535"/>
<dbReference type="InterPro" id="IPR050509">
    <property type="entry name" value="CoA-transferase_III"/>
</dbReference>
<protein>
    <recommendedName>
        <fullName evidence="5">Alpha-methylacyl-CoA racemase</fullName>
    </recommendedName>
</protein>
<evidence type="ECO:0000256" key="1">
    <source>
        <dbReference type="ARBA" id="ARBA00008383"/>
    </source>
</evidence>
<dbReference type="OMA" id="VVIDPFR"/>
<evidence type="ECO:0000256" key="2">
    <source>
        <dbReference type="SAM" id="MobiDB-lite"/>
    </source>
</evidence>
<gene>
    <name evidence="3" type="ORF">RDWZM_005278</name>
</gene>
<name>A0A9Q0M535_BLOTA</name>
<dbReference type="InterPro" id="IPR003673">
    <property type="entry name" value="CoA-Trfase_fam_III"/>
</dbReference>
<evidence type="ECO:0000313" key="4">
    <source>
        <dbReference type="Proteomes" id="UP001142055"/>
    </source>
</evidence>
<dbReference type="GO" id="GO:0005739">
    <property type="term" value="C:mitochondrion"/>
    <property type="evidence" value="ECO:0007669"/>
    <property type="project" value="TreeGrafter"/>
</dbReference>
<dbReference type="Gene3D" id="3.30.1540.10">
    <property type="entry name" value="formyl-coa transferase, domain 3"/>
    <property type="match status" value="1"/>
</dbReference>
<accession>A0A9Q0M535</accession>
<evidence type="ECO:0000313" key="3">
    <source>
        <dbReference type="EMBL" id="KAJ6219466.1"/>
    </source>
</evidence>
<dbReference type="GO" id="GO:0008206">
    <property type="term" value="P:bile acid metabolic process"/>
    <property type="evidence" value="ECO:0007669"/>
    <property type="project" value="TreeGrafter"/>
</dbReference>
<dbReference type="PANTHER" id="PTHR48228:SF5">
    <property type="entry name" value="ALPHA-METHYLACYL-COA RACEMASE"/>
    <property type="match status" value="1"/>
</dbReference>
<dbReference type="Pfam" id="PF02515">
    <property type="entry name" value="CoA_transf_3"/>
    <property type="match status" value="1"/>
</dbReference>
<evidence type="ECO:0008006" key="5">
    <source>
        <dbReference type="Google" id="ProtNLM"/>
    </source>
</evidence>
<reference evidence="3" key="1">
    <citation type="submission" date="2022-12" db="EMBL/GenBank/DDBJ databases">
        <title>Genome assemblies of Blomia tropicalis.</title>
        <authorList>
            <person name="Cui Y."/>
        </authorList>
    </citation>
    <scope>NUCLEOTIDE SEQUENCE</scope>
    <source>
        <tissue evidence="3">Adult mites</tissue>
    </source>
</reference>
<comment type="similarity">
    <text evidence="1">Belongs to the CoA-transferase III family.</text>
</comment>
<dbReference type="Gene3D" id="3.40.50.10540">
    <property type="entry name" value="Crotonobetainyl-coa:carnitine coa-transferase, domain 1"/>
    <property type="match status" value="1"/>
</dbReference>
<dbReference type="Proteomes" id="UP001142055">
    <property type="component" value="Chromosome 2"/>
</dbReference>
<dbReference type="PANTHER" id="PTHR48228">
    <property type="entry name" value="SUCCINYL-COA--D-CITRAMALATE COA-TRANSFERASE"/>
    <property type="match status" value="1"/>
</dbReference>
<dbReference type="InterPro" id="IPR044855">
    <property type="entry name" value="CoA-Trfase_III_dom3_sf"/>
</dbReference>
<dbReference type="InterPro" id="IPR023606">
    <property type="entry name" value="CoA-Trfase_III_dom_1_sf"/>
</dbReference>